<dbReference type="OrthoDB" id="339325at2759"/>
<dbReference type="InterPro" id="IPR051681">
    <property type="entry name" value="Ser/Thr_Kinases-Pseudokinases"/>
</dbReference>
<dbReference type="Proteomes" id="UP000236333">
    <property type="component" value="Unassembled WGS sequence"/>
</dbReference>
<comment type="caution">
    <text evidence="3">The sequence shown here is derived from an EMBL/GenBank/DDBJ whole genome shotgun (WGS) entry which is preliminary data.</text>
</comment>
<feature type="region of interest" description="Disordered" evidence="1">
    <location>
        <begin position="25"/>
        <end position="48"/>
    </location>
</feature>
<gene>
    <name evidence="3" type="ORF">TSOC_000432</name>
</gene>
<dbReference type="PANTHER" id="PTHR44329">
    <property type="entry name" value="SERINE/THREONINE-PROTEIN KINASE TNNI3K-RELATED"/>
    <property type="match status" value="1"/>
</dbReference>
<dbReference type="AlphaFoldDB" id="A0A2J8AJD1"/>
<evidence type="ECO:0000313" key="3">
    <source>
        <dbReference type="EMBL" id="PNH12620.1"/>
    </source>
</evidence>
<dbReference type="PROSITE" id="PS50011">
    <property type="entry name" value="PROTEIN_KINASE_DOM"/>
    <property type="match status" value="1"/>
</dbReference>
<dbReference type="InterPro" id="IPR011009">
    <property type="entry name" value="Kinase-like_dom_sf"/>
</dbReference>
<proteinExistence type="predicted"/>
<dbReference type="Pfam" id="PF07714">
    <property type="entry name" value="PK_Tyr_Ser-Thr"/>
    <property type="match status" value="1"/>
</dbReference>
<dbReference type="EMBL" id="PGGS01000006">
    <property type="protein sequence ID" value="PNH12620.1"/>
    <property type="molecule type" value="Genomic_DNA"/>
</dbReference>
<organism evidence="3 4">
    <name type="scientific">Tetrabaena socialis</name>
    <dbReference type="NCBI Taxonomy" id="47790"/>
    <lineage>
        <taxon>Eukaryota</taxon>
        <taxon>Viridiplantae</taxon>
        <taxon>Chlorophyta</taxon>
        <taxon>core chlorophytes</taxon>
        <taxon>Chlorophyceae</taxon>
        <taxon>CS clade</taxon>
        <taxon>Chlamydomonadales</taxon>
        <taxon>Tetrabaenaceae</taxon>
        <taxon>Tetrabaena</taxon>
    </lineage>
</organism>
<evidence type="ECO:0000256" key="1">
    <source>
        <dbReference type="SAM" id="MobiDB-lite"/>
    </source>
</evidence>
<name>A0A2J8AJD1_9CHLO</name>
<dbReference type="SUPFAM" id="SSF56112">
    <property type="entry name" value="Protein kinase-like (PK-like)"/>
    <property type="match status" value="1"/>
</dbReference>
<reference evidence="3 4" key="1">
    <citation type="journal article" date="2017" name="Mol. Biol. Evol.">
        <title>The 4-celled Tetrabaena socialis nuclear genome reveals the essential components for genetic control of cell number at the origin of multicellularity in the volvocine lineage.</title>
        <authorList>
            <person name="Featherston J."/>
            <person name="Arakaki Y."/>
            <person name="Hanschen E.R."/>
            <person name="Ferris P.J."/>
            <person name="Michod R.E."/>
            <person name="Olson B.J.S.C."/>
            <person name="Nozaki H."/>
            <person name="Durand P.M."/>
        </authorList>
    </citation>
    <scope>NUCLEOTIDE SEQUENCE [LARGE SCALE GENOMIC DNA]</scope>
    <source>
        <strain evidence="3 4">NIES-571</strain>
    </source>
</reference>
<accession>A0A2J8AJD1</accession>
<feature type="domain" description="Protein kinase" evidence="2">
    <location>
        <begin position="1"/>
        <end position="233"/>
    </location>
</feature>
<evidence type="ECO:0000313" key="4">
    <source>
        <dbReference type="Proteomes" id="UP000236333"/>
    </source>
</evidence>
<dbReference type="InterPro" id="IPR000719">
    <property type="entry name" value="Prot_kinase_dom"/>
</dbReference>
<keyword evidence="4" id="KW-1185">Reference proteome</keyword>
<evidence type="ECO:0000259" key="2">
    <source>
        <dbReference type="PROSITE" id="PS50011"/>
    </source>
</evidence>
<dbReference type="PANTHER" id="PTHR44329:SF289">
    <property type="entry name" value="SERINE_THREONINE-PROTEIN KINASE VIK"/>
    <property type="match status" value="1"/>
</dbReference>
<sequence length="250" mass="25240">MGSLADAIDSGNFARAARMAAAAPAAPATARGPQSSGGSGAPDPAQAGAGARALAAEAATAAAAGTPVMRAVYLTLLEVALALRHLHAQNLVHCDVRATGVGFVSHVPANEGGGGGGGGGGLTLERDVDLEPVGTVTHMSPELLGGSSVDASVDIYAFGILMWEMFTGRAPYSEHADSGFQEVPYRVAKEGLRPTFPRGTPSDFRLLATECWSANVERRPPAAALVARLQALLDASCGHPVRGKPAAGPA</sequence>
<feature type="compositionally biased region" description="Low complexity" evidence="1">
    <location>
        <begin position="25"/>
        <end position="34"/>
    </location>
</feature>
<keyword evidence="3" id="KW-0808">Transferase</keyword>
<dbReference type="Gene3D" id="1.10.510.10">
    <property type="entry name" value="Transferase(Phosphotransferase) domain 1"/>
    <property type="match status" value="1"/>
</dbReference>
<protein>
    <submittedName>
        <fullName evidence="3">Putative LIM domain-containing serine/threonine-protein kinase</fullName>
    </submittedName>
</protein>
<keyword evidence="3" id="KW-0418">Kinase</keyword>
<dbReference type="InterPro" id="IPR001245">
    <property type="entry name" value="Ser-Thr/Tyr_kinase_cat_dom"/>
</dbReference>
<dbReference type="GO" id="GO:0005524">
    <property type="term" value="F:ATP binding"/>
    <property type="evidence" value="ECO:0007669"/>
    <property type="project" value="InterPro"/>
</dbReference>
<dbReference type="GO" id="GO:0004674">
    <property type="term" value="F:protein serine/threonine kinase activity"/>
    <property type="evidence" value="ECO:0007669"/>
    <property type="project" value="TreeGrafter"/>
</dbReference>